<dbReference type="OrthoDB" id="9215at2759"/>
<reference evidence="2" key="1">
    <citation type="journal article" date="2013" name="Proc. Natl. Acad. Sci. U.S.A.">
        <title>Genome structure and metabolic features in the red seaweed Chondrus crispus shed light on evolution of the Archaeplastida.</title>
        <authorList>
            <person name="Collen J."/>
            <person name="Porcel B."/>
            <person name="Carre W."/>
            <person name="Ball S.G."/>
            <person name="Chaparro C."/>
            <person name="Tonon T."/>
            <person name="Barbeyron T."/>
            <person name="Michel G."/>
            <person name="Noel B."/>
            <person name="Valentin K."/>
            <person name="Elias M."/>
            <person name="Artiguenave F."/>
            <person name="Arun A."/>
            <person name="Aury J.M."/>
            <person name="Barbosa-Neto J.F."/>
            <person name="Bothwell J.H."/>
            <person name="Bouget F.Y."/>
            <person name="Brillet L."/>
            <person name="Cabello-Hurtado F."/>
            <person name="Capella-Gutierrez S."/>
            <person name="Charrier B."/>
            <person name="Cladiere L."/>
            <person name="Cock J.M."/>
            <person name="Coelho S.M."/>
            <person name="Colleoni C."/>
            <person name="Czjzek M."/>
            <person name="Da Silva C."/>
            <person name="Delage L."/>
            <person name="Denoeud F."/>
            <person name="Deschamps P."/>
            <person name="Dittami S.M."/>
            <person name="Gabaldon T."/>
            <person name="Gachon C.M."/>
            <person name="Groisillier A."/>
            <person name="Herve C."/>
            <person name="Jabbari K."/>
            <person name="Katinka M."/>
            <person name="Kloareg B."/>
            <person name="Kowalczyk N."/>
            <person name="Labadie K."/>
            <person name="Leblanc C."/>
            <person name="Lopez P.J."/>
            <person name="McLachlan D.H."/>
            <person name="Meslet-Cladiere L."/>
            <person name="Moustafa A."/>
            <person name="Nehr Z."/>
            <person name="Nyvall Collen P."/>
            <person name="Panaud O."/>
            <person name="Partensky F."/>
            <person name="Poulain J."/>
            <person name="Rensing S.A."/>
            <person name="Rousvoal S."/>
            <person name="Samson G."/>
            <person name="Symeonidi A."/>
            <person name="Weissenbach J."/>
            <person name="Zambounis A."/>
            <person name="Wincker P."/>
            <person name="Boyen C."/>
        </authorList>
    </citation>
    <scope>NUCLEOTIDE SEQUENCE [LARGE SCALE GENOMIC DNA]</scope>
    <source>
        <strain evidence="2">cv. Stackhouse</strain>
    </source>
</reference>
<dbReference type="GeneID" id="17324809"/>
<keyword evidence="2" id="KW-1185">Reference proteome</keyword>
<dbReference type="Proteomes" id="UP000012073">
    <property type="component" value="Unassembled WGS sequence"/>
</dbReference>
<evidence type="ECO:0000313" key="1">
    <source>
        <dbReference type="EMBL" id="CDF37273.1"/>
    </source>
</evidence>
<dbReference type="KEGG" id="ccp:CHC_T00005434001"/>
<evidence type="ECO:0000313" key="2">
    <source>
        <dbReference type="Proteomes" id="UP000012073"/>
    </source>
</evidence>
<protein>
    <submittedName>
        <fullName evidence="1">Uncharacterized protein</fullName>
    </submittedName>
</protein>
<accession>R7QHM4</accession>
<dbReference type="RefSeq" id="XP_005717092.1">
    <property type="nucleotide sequence ID" value="XM_005717035.1"/>
</dbReference>
<dbReference type="AlphaFoldDB" id="R7QHM4"/>
<dbReference type="EMBL" id="HG001825">
    <property type="protein sequence ID" value="CDF37273.1"/>
    <property type="molecule type" value="Genomic_DNA"/>
</dbReference>
<name>R7QHM4_CHOCR</name>
<dbReference type="Gramene" id="CDF37273">
    <property type="protein sequence ID" value="CDF37273"/>
    <property type="gene ID" value="CHC_T00005434001"/>
</dbReference>
<proteinExistence type="predicted"/>
<gene>
    <name evidence="1" type="ORF">CHC_T00005434001</name>
</gene>
<organism evidence="1 2">
    <name type="scientific">Chondrus crispus</name>
    <name type="common">Carrageen Irish moss</name>
    <name type="synonym">Polymorpha crispa</name>
    <dbReference type="NCBI Taxonomy" id="2769"/>
    <lineage>
        <taxon>Eukaryota</taxon>
        <taxon>Rhodophyta</taxon>
        <taxon>Florideophyceae</taxon>
        <taxon>Rhodymeniophycidae</taxon>
        <taxon>Gigartinales</taxon>
        <taxon>Gigartinaceae</taxon>
        <taxon>Chondrus</taxon>
    </lineage>
</organism>
<sequence>MPGYFQGSMVAPNQPCPSALHETWRAKMDDPHDPDTRGHYFQTWHPAWDPCFWCAYGHEHGSSPHHLMRYTPKYGYAAWKNGKESEDDAGFKGFVFRVGVFNVFYMMHAQASTLRRVTEEYHTVQLVIKRADTGALMLDITQKASFGFLTARGKHDGFVPLTAYDARMQELQKAKDVPRRFRTINVVDMGHLDRRFRYQSNPMQGVYEQWMTTIQCMKHTAFGGFIVDLKAPGTGIVSAARSDVAVRLGPNGEWEGKTRFLRNVGAARSVRLNEGTFGAEFCKFSNAPNASVDGYFYTSPRADVLLDRPGKGAIRQYVDKRFFMQVRGSYEPAELGLGFHTDEARGFFGDIGYGIDPDRN</sequence>